<dbReference type="Proteomes" id="UP000267430">
    <property type="component" value="Unassembled WGS sequence"/>
</dbReference>
<evidence type="ECO:0000256" key="4">
    <source>
        <dbReference type="ARBA" id="ARBA00023239"/>
    </source>
</evidence>
<dbReference type="InterPro" id="IPR000887">
    <property type="entry name" value="Aldlse_KDPG_KHG"/>
</dbReference>
<evidence type="ECO:0000313" key="7">
    <source>
        <dbReference type="Proteomes" id="UP000267430"/>
    </source>
</evidence>
<dbReference type="InterPro" id="IPR029056">
    <property type="entry name" value="Ribokinase-like"/>
</dbReference>
<dbReference type="Pfam" id="PF01081">
    <property type="entry name" value="Aldolase"/>
    <property type="match status" value="1"/>
</dbReference>
<keyword evidence="5" id="KW-0119">Carbohydrate metabolism</keyword>
<dbReference type="OrthoDB" id="9802667at2"/>
<comment type="caution">
    <text evidence="6">The sequence shown here is derived from an EMBL/GenBank/DDBJ whole genome shotgun (WGS) entry which is preliminary data.</text>
</comment>
<evidence type="ECO:0000256" key="2">
    <source>
        <dbReference type="ARBA" id="ARBA00006906"/>
    </source>
</evidence>
<comment type="subunit">
    <text evidence="3">Homotrimer.</text>
</comment>
<name>A0A3S0UIN2_9BACI</name>
<accession>A0A3S0UIN2</accession>
<dbReference type="PANTHER" id="PTHR30246:SF1">
    <property type="entry name" value="2-DEHYDRO-3-DEOXY-6-PHOSPHOGALACTONATE ALDOLASE-RELATED"/>
    <property type="match status" value="1"/>
</dbReference>
<dbReference type="Gene3D" id="3.20.20.70">
    <property type="entry name" value="Aldolase class I"/>
    <property type="match status" value="1"/>
</dbReference>
<dbReference type="PANTHER" id="PTHR30246">
    <property type="entry name" value="2-KETO-3-DEOXY-6-PHOSPHOGLUCONATE ALDOLASE"/>
    <property type="match status" value="1"/>
</dbReference>
<comment type="pathway">
    <text evidence="1">Carbohydrate acid metabolism.</text>
</comment>
<keyword evidence="4 6" id="KW-0456">Lyase</keyword>
<comment type="similarity">
    <text evidence="2">Belongs to the KHG/KDPG aldolase family.</text>
</comment>
<dbReference type="NCBIfam" id="TIGR01182">
    <property type="entry name" value="eda"/>
    <property type="match status" value="1"/>
</dbReference>
<dbReference type="CDD" id="cd00452">
    <property type="entry name" value="KDPG_aldolase"/>
    <property type="match status" value="1"/>
</dbReference>
<evidence type="ECO:0000256" key="5">
    <source>
        <dbReference type="ARBA" id="ARBA00023277"/>
    </source>
</evidence>
<dbReference type="AlphaFoldDB" id="A0A3S0UIN2"/>
<dbReference type="EC" id="4.1.2.14" evidence="6"/>
<dbReference type="EMBL" id="RYZZ01000002">
    <property type="protein sequence ID" value="RUQ32459.1"/>
    <property type="molecule type" value="Genomic_DNA"/>
</dbReference>
<dbReference type="GO" id="GO:0008675">
    <property type="term" value="F:2-dehydro-3-deoxy-phosphogluconate aldolase activity"/>
    <property type="evidence" value="ECO:0007669"/>
    <property type="project" value="UniProtKB-EC"/>
</dbReference>
<evidence type="ECO:0000313" key="6">
    <source>
        <dbReference type="EMBL" id="RUQ32459.1"/>
    </source>
</evidence>
<dbReference type="GO" id="GO:0008700">
    <property type="term" value="F:(R,S)-4-hydroxy-2-oxoglutarate aldolase activity"/>
    <property type="evidence" value="ECO:0007669"/>
    <property type="project" value="UniProtKB-EC"/>
</dbReference>
<dbReference type="SUPFAM" id="SSF53613">
    <property type="entry name" value="Ribokinase-like"/>
    <property type="match status" value="1"/>
</dbReference>
<evidence type="ECO:0000256" key="1">
    <source>
        <dbReference type="ARBA" id="ARBA00004761"/>
    </source>
</evidence>
<gene>
    <name evidence="6" type="primary">eda</name>
    <name evidence="6" type="ORF">ELQ35_01955</name>
</gene>
<sequence>MSRLGNDEFGLFVRNFIRGAGVDTSHVKFDEYNQTAVLFKESQALQEGGVTALEVTVDTPGAFSSINRLSNLLEDRAIIGAGTVLDSESARLAIDSGAEFILSPSLNEDVIRTALRYGKIAIPGVMTPTEMITAIEWGADLVKVFPATGLGVQYIKDVKVPFSHIQIIPTGGIDLDNAASFIEAGATAVGVGGNLVERKAIEVSDFERITRKAQEYISIIRNARSYEGIPVERSNN</sequence>
<dbReference type="SUPFAM" id="SSF51569">
    <property type="entry name" value="Aldolase"/>
    <property type="match status" value="1"/>
</dbReference>
<dbReference type="InterPro" id="IPR013785">
    <property type="entry name" value="Aldolase_TIM"/>
</dbReference>
<proteinExistence type="inferred from homology"/>
<organism evidence="6 7">
    <name type="scientific">Peribacillus cavernae</name>
    <dbReference type="NCBI Taxonomy" id="1674310"/>
    <lineage>
        <taxon>Bacteria</taxon>
        <taxon>Bacillati</taxon>
        <taxon>Bacillota</taxon>
        <taxon>Bacilli</taxon>
        <taxon>Bacillales</taxon>
        <taxon>Bacillaceae</taxon>
        <taxon>Peribacillus</taxon>
    </lineage>
</organism>
<reference evidence="6 7" key="1">
    <citation type="submission" date="2018-12" db="EMBL/GenBank/DDBJ databases">
        <title>Bacillus chawlae sp. nov., Bacillus glennii sp. nov., and Bacillus saganii sp. nov. Isolated from the Vehicle Assembly Building at Kennedy Space Center where the Viking Spacecraft were Assembled.</title>
        <authorList>
            <person name="Seuylemezian A."/>
            <person name="Vaishampayan P."/>
        </authorList>
    </citation>
    <scope>NUCLEOTIDE SEQUENCE [LARGE SCALE GENOMIC DNA]</scope>
    <source>
        <strain evidence="6 7">L5</strain>
    </source>
</reference>
<evidence type="ECO:0000256" key="3">
    <source>
        <dbReference type="ARBA" id="ARBA00011233"/>
    </source>
</evidence>
<keyword evidence="7" id="KW-1185">Reference proteome</keyword>
<dbReference type="EC" id="4.1.3.16" evidence="6"/>
<protein>
    <submittedName>
        <fullName evidence="6">Bifunctional 4-hydroxy-2-oxoglutarate aldolase/2-dehydro-3-deoxy-phosphogluconate aldolase</fullName>
        <ecNumber evidence="6">4.1.2.14</ecNumber>
        <ecNumber evidence="6">4.1.3.16</ecNumber>
    </submittedName>
</protein>